<dbReference type="PROSITE" id="PS51077">
    <property type="entry name" value="HTH_ICLR"/>
    <property type="match status" value="1"/>
</dbReference>
<dbReference type="PANTHER" id="PTHR30136">
    <property type="entry name" value="HELIX-TURN-HELIX TRANSCRIPTIONAL REGULATOR, ICLR FAMILY"/>
    <property type="match status" value="1"/>
</dbReference>
<evidence type="ECO:0000256" key="1">
    <source>
        <dbReference type="ARBA" id="ARBA00023015"/>
    </source>
</evidence>
<dbReference type="EMBL" id="JAUYVI010000006">
    <property type="protein sequence ID" value="MDQ7249944.1"/>
    <property type="molecule type" value="Genomic_DNA"/>
</dbReference>
<comment type="caution">
    <text evidence="6">The sequence shown here is derived from an EMBL/GenBank/DDBJ whole genome shotgun (WGS) entry which is preliminary data.</text>
</comment>
<sequence length="274" mass="29692">MRQDVKTRAKRAATAAPAVAAEDAGGSRSVRRALEIFEFLLQLDAPTTIGEIVSALQIPKSTAYELVRTLSDSGYLEPGRRGGGIYLGRKLFELGMAYRAQVDLLRDGSQIVEELRNDCGETVQLSVLENDMMLVLLKEEGSHPVRIISRVGSRVPVNWAASGRLLVSDLDDNELTSLLSKSVRQSPTGRATVEIDKFIQQVRKARKQGFFSELNETNEHAGCVAAPVIDGSGRCVAAISIVAPEHRLTKANREALTKKACAAAAELSKRLGAH</sequence>
<dbReference type="Pfam" id="PF09339">
    <property type="entry name" value="HTH_IclR"/>
    <property type="match status" value="1"/>
</dbReference>
<dbReference type="Gene3D" id="1.10.10.10">
    <property type="entry name" value="Winged helix-like DNA-binding domain superfamily/Winged helix DNA-binding domain"/>
    <property type="match status" value="1"/>
</dbReference>
<keyword evidence="1" id="KW-0805">Transcription regulation</keyword>
<gene>
    <name evidence="6" type="ORF">Q8A70_19805</name>
</gene>
<feature type="domain" description="HTH iclR-type" evidence="4">
    <location>
        <begin position="27"/>
        <end position="89"/>
    </location>
</feature>
<dbReference type="SMART" id="SM00346">
    <property type="entry name" value="HTH_ICLR"/>
    <property type="match status" value="1"/>
</dbReference>
<proteinExistence type="predicted"/>
<dbReference type="SUPFAM" id="SSF46785">
    <property type="entry name" value="Winged helix' DNA-binding domain"/>
    <property type="match status" value="1"/>
</dbReference>
<dbReference type="PROSITE" id="PS51078">
    <property type="entry name" value="ICLR_ED"/>
    <property type="match status" value="1"/>
</dbReference>
<accession>A0ABU0YQD8</accession>
<dbReference type="InterPro" id="IPR036388">
    <property type="entry name" value="WH-like_DNA-bd_sf"/>
</dbReference>
<reference evidence="7" key="1">
    <citation type="submission" date="2023-08" db="EMBL/GenBank/DDBJ databases">
        <title>Rhodospirillaceae gen. nov., a novel taxon isolated from the Yangtze River Yuezi River estuary sludge.</title>
        <authorList>
            <person name="Ruan L."/>
        </authorList>
    </citation>
    <scope>NUCLEOTIDE SEQUENCE [LARGE SCALE GENOMIC DNA]</scope>
    <source>
        <strain evidence="7">R-7</strain>
    </source>
</reference>
<dbReference type="InterPro" id="IPR050707">
    <property type="entry name" value="HTH_MetabolicPath_Reg"/>
</dbReference>
<evidence type="ECO:0000259" key="4">
    <source>
        <dbReference type="PROSITE" id="PS51077"/>
    </source>
</evidence>
<dbReference type="RefSeq" id="WP_379958549.1">
    <property type="nucleotide sequence ID" value="NZ_JAUYVI010000006.1"/>
</dbReference>
<evidence type="ECO:0000313" key="7">
    <source>
        <dbReference type="Proteomes" id="UP001230156"/>
    </source>
</evidence>
<feature type="domain" description="IclR-ED" evidence="5">
    <location>
        <begin position="90"/>
        <end position="273"/>
    </location>
</feature>
<evidence type="ECO:0000259" key="5">
    <source>
        <dbReference type="PROSITE" id="PS51078"/>
    </source>
</evidence>
<keyword evidence="7" id="KW-1185">Reference proteome</keyword>
<evidence type="ECO:0000256" key="3">
    <source>
        <dbReference type="ARBA" id="ARBA00023163"/>
    </source>
</evidence>
<dbReference type="Pfam" id="PF01614">
    <property type="entry name" value="IclR_C"/>
    <property type="match status" value="1"/>
</dbReference>
<name>A0ABU0YQD8_9PROT</name>
<dbReference type="InterPro" id="IPR036390">
    <property type="entry name" value="WH_DNA-bd_sf"/>
</dbReference>
<dbReference type="InterPro" id="IPR029016">
    <property type="entry name" value="GAF-like_dom_sf"/>
</dbReference>
<evidence type="ECO:0000313" key="6">
    <source>
        <dbReference type="EMBL" id="MDQ7249944.1"/>
    </source>
</evidence>
<keyword evidence="3" id="KW-0804">Transcription</keyword>
<organism evidence="6 7">
    <name type="scientific">Dongia sedimenti</name>
    <dbReference type="NCBI Taxonomy" id="3064282"/>
    <lineage>
        <taxon>Bacteria</taxon>
        <taxon>Pseudomonadati</taxon>
        <taxon>Pseudomonadota</taxon>
        <taxon>Alphaproteobacteria</taxon>
        <taxon>Rhodospirillales</taxon>
        <taxon>Dongiaceae</taxon>
        <taxon>Dongia</taxon>
    </lineage>
</organism>
<protein>
    <submittedName>
        <fullName evidence="6">IclR family transcriptional regulator</fullName>
    </submittedName>
</protein>
<dbReference type="InterPro" id="IPR014757">
    <property type="entry name" value="Tscrpt_reg_IclR_C"/>
</dbReference>
<keyword evidence="2" id="KW-0238">DNA-binding</keyword>
<dbReference type="SUPFAM" id="SSF55781">
    <property type="entry name" value="GAF domain-like"/>
    <property type="match status" value="1"/>
</dbReference>
<dbReference type="PANTHER" id="PTHR30136:SF24">
    <property type="entry name" value="HTH-TYPE TRANSCRIPTIONAL REPRESSOR ALLR"/>
    <property type="match status" value="1"/>
</dbReference>
<dbReference type="Gene3D" id="3.30.450.40">
    <property type="match status" value="1"/>
</dbReference>
<dbReference type="InterPro" id="IPR005471">
    <property type="entry name" value="Tscrpt_reg_IclR_N"/>
</dbReference>
<dbReference type="Proteomes" id="UP001230156">
    <property type="component" value="Unassembled WGS sequence"/>
</dbReference>
<evidence type="ECO:0000256" key="2">
    <source>
        <dbReference type="ARBA" id="ARBA00023125"/>
    </source>
</evidence>